<protein>
    <submittedName>
        <fullName evidence="5">Lipase</fullName>
    </submittedName>
</protein>
<dbReference type="InterPro" id="IPR013818">
    <property type="entry name" value="Lipase"/>
</dbReference>
<dbReference type="Gene3D" id="3.40.50.1820">
    <property type="entry name" value="alpha/beta hydrolase"/>
    <property type="match status" value="1"/>
</dbReference>
<dbReference type="SUPFAM" id="SSF51120">
    <property type="entry name" value="beta-Roll"/>
    <property type="match status" value="1"/>
</dbReference>
<comment type="subcellular location">
    <subcellularLocation>
        <location evidence="1">Secreted</location>
    </subcellularLocation>
</comment>
<dbReference type="OrthoDB" id="436909at2"/>
<dbReference type="InterPro" id="IPR011049">
    <property type="entry name" value="Serralysin-like_metalloprot_C"/>
</dbReference>
<evidence type="ECO:0000259" key="4">
    <source>
        <dbReference type="Pfam" id="PF00151"/>
    </source>
</evidence>
<dbReference type="Pfam" id="PF00353">
    <property type="entry name" value="HemolysinCabind"/>
    <property type="match status" value="2"/>
</dbReference>
<dbReference type="Pfam" id="PF00151">
    <property type="entry name" value="Lipase"/>
    <property type="match status" value="1"/>
</dbReference>
<dbReference type="InterPro" id="IPR001343">
    <property type="entry name" value="Hemolysn_Ca-bd"/>
</dbReference>
<dbReference type="GO" id="GO:0016042">
    <property type="term" value="P:lipid catabolic process"/>
    <property type="evidence" value="ECO:0007669"/>
    <property type="project" value="TreeGrafter"/>
</dbReference>
<dbReference type="GO" id="GO:0016298">
    <property type="term" value="F:lipase activity"/>
    <property type="evidence" value="ECO:0007669"/>
    <property type="project" value="InterPro"/>
</dbReference>
<sequence length="443" mass="46591">MVEVNFNVWGNGSINRSGHISSDAPTYVVIHGYQSTGGNAGNNYKAADWMENIAQTIRERESNANIILLDWEEGASSLWYPTSATRTRDVGNQLATYLINNGVDPTYTNLIGHSLGAHIAGFTGSTYRESTGRSLAQIVGLDPAGPEFEDKAASDRLDANDANRVVSIHTSEALGYDERLATLDVYANWNDLFQPEQWNFAGNHGYANTLYTELLQGNSFTQSNDILLNLNTVVNAEFTGHNDASTKNNLAIVALNLLGTANNDTQAGGAANDTIRGNAGIDYITGGDGDDSVFGDDGNDLLYGGRGNDSAFGGTGSDRLFGDEGGDILTGTDTPARGVAEVDLLTGGAGSDQFVLGITVGVFYSDNNTSTSGLGDYALIADFNATEDTLQLSGSNSSYSLGAAPTGLATGTALFLNETSPELIAIIQGSSDLTLSASYFLTV</sequence>
<evidence type="ECO:0000256" key="2">
    <source>
        <dbReference type="ARBA" id="ARBA00010701"/>
    </source>
</evidence>
<evidence type="ECO:0000313" key="6">
    <source>
        <dbReference type="Proteomes" id="UP000245124"/>
    </source>
</evidence>
<gene>
    <name evidence="5" type="ORF">NIES4072_71310</name>
</gene>
<proteinExistence type="inferred from homology"/>
<dbReference type="Gene3D" id="2.150.10.10">
    <property type="entry name" value="Serralysin-like metalloprotease, C-terminal"/>
    <property type="match status" value="1"/>
</dbReference>
<dbReference type="GO" id="GO:0005509">
    <property type="term" value="F:calcium ion binding"/>
    <property type="evidence" value="ECO:0007669"/>
    <property type="project" value="InterPro"/>
</dbReference>
<evidence type="ECO:0000313" key="5">
    <source>
        <dbReference type="EMBL" id="GBG23419.1"/>
    </source>
</evidence>
<dbReference type="GO" id="GO:0005615">
    <property type="term" value="C:extracellular space"/>
    <property type="evidence" value="ECO:0007669"/>
    <property type="project" value="TreeGrafter"/>
</dbReference>
<feature type="domain" description="Lipase" evidence="4">
    <location>
        <begin position="14"/>
        <end position="188"/>
    </location>
</feature>
<dbReference type="InterPro" id="IPR029058">
    <property type="entry name" value="AB_hydrolase_fold"/>
</dbReference>
<keyword evidence="3" id="KW-0964">Secreted</keyword>
<dbReference type="Proteomes" id="UP000245124">
    <property type="component" value="Unassembled WGS sequence"/>
</dbReference>
<dbReference type="RefSeq" id="WP_109013267.1">
    <property type="nucleotide sequence ID" value="NZ_BDUD01000002.1"/>
</dbReference>
<dbReference type="InterPro" id="IPR000734">
    <property type="entry name" value="TAG_lipase"/>
</dbReference>
<evidence type="ECO:0000256" key="3">
    <source>
        <dbReference type="ARBA" id="ARBA00022525"/>
    </source>
</evidence>
<dbReference type="SUPFAM" id="SSF53474">
    <property type="entry name" value="alpha/beta-Hydrolases"/>
    <property type="match status" value="1"/>
</dbReference>
<dbReference type="PANTHER" id="PTHR11610">
    <property type="entry name" value="LIPASE"/>
    <property type="match status" value="1"/>
</dbReference>
<dbReference type="PRINTS" id="PR00821">
    <property type="entry name" value="TAGLIPASE"/>
</dbReference>
<evidence type="ECO:0000256" key="1">
    <source>
        <dbReference type="ARBA" id="ARBA00004613"/>
    </source>
</evidence>
<comment type="similarity">
    <text evidence="2">Belongs to the AB hydrolase superfamily. Lipase family.</text>
</comment>
<dbReference type="AlphaFoldDB" id="A0A2R5FZD6"/>
<accession>A0A2R5FZD6</accession>
<comment type="caution">
    <text evidence="5">The sequence shown here is derived from an EMBL/GenBank/DDBJ whole genome shotgun (WGS) entry which is preliminary data.</text>
</comment>
<reference evidence="5 6" key="1">
    <citation type="submission" date="2017-06" db="EMBL/GenBank/DDBJ databases">
        <title>Genome sequencing of cyanobaciteial culture collection at National Institute for Environmental Studies (NIES).</title>
        <authorList>
            <person name="Hirose Y."/>
            <person name="Shimura Y."/>
            <person name="Fujisawa T."/>
            <person name="Nakamura Y."/>
            <person name="Kawachi M."/>
        </authorList>
    </citation>
    <scope>NUCLEOTIDE SEQUENCE [LARGE SCALE GENOMIC DNA]</scope>
    <source>
        <strain evidence="5 6">NIES-4072</strain>
    </source>
</reference>
<name>A0A2R5FZD6_NOSCO</name>
<dbReference type="PRINTS" id="PR00313">
    <property type="entry name" value="CABNDNGRPT"/>
</dbReference>
<organism evidence="5 6">
    <name type="scientific">Nostoc commune NIES-4072</name>
    <dbReference type="NCBI Taxonomy" id="2005467"/>
    <lineage>
        <taxon>Bacteria</taxon>
        <taxon>Bacillati</taxon>
        <taxon>Cyanobacteriota</taxon>
        <taxon>Cyanophyceae</taxon>
        <taxon>Nostocales</taxon>
        <taxon>Nostocaceae</taxon>
        <taxon>Nostoc</taxon>
    </lineage>
</organism>
<dbReference type="EMBL" id="BDUD01000002">
    <property type="protein sequence ID" value="GBG23419.1"/>
    <property type="molecule type" value="Genomic_DNA"/>
</dbReference>
<keyword evidence="6" id="KW-1185">Reference proteome</keyword>